<evidence type="ECO:0000313" key="2">
    <source>
        <dbReference type="EMBL" id="AMN47226.1"/>
    </source>
</evidence>
<dbReference type="AlphaFoldDB" id="A0A127F9X7"/>
<keyword evidence="3" id="KW-1185">Reference proteome</keyword>
<dbReference type="KEGG" id="sdf:ACG33_08985"/>
<feature type="region of interest" description="Disordered" evidence="1">
    <location>
        <begin position="15"/>
        <end position="75"/>
    </location>
</feature>
<feature type="compositionally biased region" description="Low complexity" evidence="1">
    <location>
        <begin position="34"/>
        <end position="48"/>
    </location>
</feature>
<organism evidence="2 3">
    <name type="scientific">Steroidobacter denitrificans</name>
    <dbReference type="NCBI Taxonomy" id="465721"/>
    <lineage>
        <taxon>Bacteria</taxon>
        <taxon>Pseudomonadati</taxon>
        <taxon>Pseudomonadota</taxon>
        <taxon>Gammaproteobacteria</taxon>
        <taxon>Steroidobacterales</taxon>
        <taxon>Steroidobacteraceae</taxon>
        <taxon>Steroidobacter</taxon>
    </lineage>
</organism>
<dbReference type="EMBL" id="CP011971">
    <property type="protein sequence ID" value="AMN47226.1"/>
    <property type="molecule type" value="Genomic_DNA"/>
</dbReference>
<accession>A0A127F9X7</accession>
<evidence type="ECO:0000256" key="1">
    <source>
        <dbReference type="SAM" id="MobiDB-lite"/>
    </source>
</evidence>
<dbReference type="RefSeq" id="WP_066920521.1">
    <property type="nucleotide sequence ID" value="NZ_CP011971.1"/>
</dbReference>
<proteinExistence type="predicted"/>
<reference evidence="2 3" key="1">
    <citation type="submission" date="2015-06" db="EMBL/GenBank/DDBJ databases">
        <title>A Comprehensive Approach to Explore the Metabolic and Phylogenetic Diversity of Bacterial Steroid Degradation in the Environment: Testosterone as an Example.</title>
        <authorList>
            <person name="Yang F.-C."/>
            <person name="Chen Y.-L."/>
            <person name="Yu C.-P."/>
            <person name="Tang S.-L."/>
            <person name="Wang P.-H."/>
            <person name="Ismail W."/>
            <person name="Wang C.-H."/>
            <person name="Yang C.-Y."/>
            <person name="Chiang Y.-R."/>
        </authorList>
    </citation>
    <scope>NUCLEOTIDE SEQUENCE [LARGE SCALE GENOMIC DNA]</scope>
    <source>
        <strain evidence="2 3">DSM 18526</strain>
    </source>
</reference>
<sequence length="75" mass="8571">MWFYKLFRRNKDNEYEPAAHAPPMVHVKNMNGQAAAAPKATSTTPASKPKSDYGFDPYNSGAFKKHNAWERVSRR</sequence>
<dbReference type="Proteomes" id="UP000070250">
    <property type="component" value="Chromosome"/>
</dbReference>
<protein>
    <submittedName>
        <fullName evidence="2">Uncharacterized protein</fullName>
    </submittedName>
</protein>
<evidence type="ECO:0000313" key="3">
    <source>
        <dbReference type="Proteomes" id="UP000070250"/>
    </source>
</evidence>
<name>A0A127F9X7_STEDE</name>
<gene>
    <name evidence="2" type="ORF">ACG33_08985</name>
</gene>